<protein>
    <submittedName>
        <fullName evidence="2">Uncharacterized protein</fullName>
    </submittedName>
</protein>
<organism evidence="2 3">
    <name type="scientific">Paracoccidioides brasiliensis</name>
    <dbReference type="NCBI Taxonomy" id="121759"/>
    <lineage>
        <taxon>Eukaryota</taxon>
        <taxon>Fungi</taxon>
        <taxon>Dikarya</taxon>
        <taxon>Ascomycota</taxon>
        <taxon>Pezizomycotina</taxon>
        <taxon>Eurotiomycetes</taxon>
        <taxon>Eurotiomycetidae</taxon>
        <taxon>Onygenales</taxon>
        <taxon>Ajellomycetaceae</taxon>
        <taxon>Paracoccidioides</taxon>
    </lineage>
</organism>
<accession>A0A1D2J724</accession>
<dbReference type="Proteomes" id="UP000242814">
    <property type="component" value="Unassembled WGS sequence"/>
</dbReference>
<dbReference type="VEuPathDB" id="FungiDB:PADG_11730"/>
<evidence type="ECO:0000313" key="3">
    <source>
        <dbReference type="Proteomes" id="UP000242814"/>
    </source>
</evidence>
<comment type="caution">
    <text evidence="2">The sequence shown here is derived from an EMBL/GenBank/DDBJ whole genome shotgun (WGS) entry which is preliminary data.</text>
</comment>
<evidence type="ECO:0000256" key="1">
    <source>
        <dbReference type="SAM" id="MobiDB-lite"/>
    </source>
</evidence>
<reference evidence="2 3" key="1">
    <citation type="submission" date="2016-06" db="EMBL/GenBank/DDBJ databases">
        <authorList>
            <person name="Kjaerup R.B."/>
            <person name="Dalgaard T.S."/>
            <person name="Juul-Madsen H.R."/>
        </authorList>
    </citation>
    <scope>NUCLEOTIDE SEQUENCE [LARGE SCALE GENOMIC DNA]</scope>
    <source>
        <strain evidence="2 3">Pb300</strain>
    </source>
</reference>
<gene>
    <name evidence="2" type="ORF">ACO22_06595</name>
</gene>
<evidence type="ECO:0000313" key="2">
    <source>
        <dbReference type="EMBL" id="ODH14334.1"/>
    </source>
</evidence>
<feature type="region of interest" description="Disordered" evidence="1">
    <location>
        <begin position="1"/>
        <end position="46"/>
    </location>
</feature>
<sequence length="107" mass="12404">MLRHQSHAVGGRDKTYIHGRKRRRQSDEGASYPFHVQAEQSAGGWRERTTALSRTVCWEDNNDDEKLANQSWRWWKRLLTITGQPLTTSPWIIEAHFGKRKALMGTG</sequence>
<dbReference type="AlphaFoldDB" id="A0A1D2J724"/>
<proteinExistence type="predicted"/>
<dbReference type="EMBL" id="LZYO01000368">
    <property type="protein sequence ID" value="ODH14334.1"/>
    <property type="molecule type" value="Genomic_DNA"/>
</dbReference>
<name>A0A1D2J724_PARBR</name>